<feature type="non-terminal residue" evidence="1">
    <location>
        <position position="1"/>
    </location>
</feature>
<dbReference type="AlphaFoldDB" id="A0A383DJ72"/>
<gene>
    <name evidence="1" type="ORF">METZ01_LOCUS497381</name>
</gene>
<name>A0A383DJ72_9ZZZZ</name>
<feature type="non-terminal residue" evidence="1">
    <location>
        <position position="65"/>
    </location>
</feature>
<accession>A0A383DJ72</accession>
<sequence>VANWYYQGICSAAELMRWIHCGMVMLGLGPLDVQFQRKRTQHDAGLVLKGIVLGVIDILQAIQQG</sequence>
<evidence type="ECO:0000313" key="1">
    <source>
        <dbReference type="EMBL" id="SVE44527.1"/>
    </source>
</evidence>
<reference evidence="1" key="1">
    <citation type="submission" date="2018-05" db="EMBL/GenBank/DDBJ databases">
        <authorList>
            <person name="Lanie J.A."/>
            <person name="Ng W.-L."/>
            <person name="Kazmierczak K.M."/>
            <person name="Andrzejewski T.M."/>
            <person name="Davidsen T.M."/>
            <person name="Wayne K.J."/>
            <person name="Tettelin H."/>
            <person name="Glass J.I."/>
            <person name="Rusch D."/>
            <person name="Podicherti R."/>
            <person name="Tsui H.-C.T."/>
            <person name="Winkler M.E."/>
        </authorList>
    </citation>
    <scope>NUCLEOTIDE SEQUENCE</scope>
</reference>
<dbReference type="EMBL" id="UINC01217780">
    <property type="protein sequence ID" value="SVE44527.1"/>
    <property type="molecule type" value="Genomic_DNA"/>
</dbReference>
<protein>
    <submittedName>
        <fullName evidence="1">Uncharacterized protein</fullName>
    </submittedName>
</protein>
<proteinExistence type="predicted"/>
<organism evidence="1">
    <name type="scientific">marine metagenome</name>
    <dbReference type="NCBI Taxonomy" id="408172"/>
    <lineage>
        <taxon>unclassified sequences</taxon>
        <taxon>metagenomes</taxon>
        <taxon>ecological metagenomes</taxon>
    </lineage>
</organism>